<gene>
    <name evidence="16" type="ORF">HID58_028009</name>
</gene>
<dbReference type="Proteomes" id="UP000824890">
    <property type="component" value="Unassembled WGS sequence"/>
</dbReference>
<dbReference type="InterPro" id="IPR002100">
    <property type="entry name" value="TF_MADSbox"/>
</dbReference>
<dbReference type="Gene3D" id="3.30.750.24">
    <property type="entry name" value="STAS domain"/>
    <property type="match status" value="1"/>
</dbReference>
<evidence type="ECO:0000256" key="6">
    <source>
        <dbReference type="ARBA" id="ARBA00023015"/>
    </source>
</evidence>
<dbReference type="SUPFAM" id="SSF55455">
    <property type="entry name" value="SRF-like"/>
    <property type="match status" value="1"/>
</dbReference>
<evidence type="ECO:0000256" key="5">
    <source>
        <dbReference type="ARBA" id="ARBA00022989"/>
    </source>
</evidence>
<evidence type="ECO:0000259" key="14">
    <source>
        <dbReference type="PROSITE" id="PS50066"/>
    </source>
</evidence>
<dbReference type="Pfam" id="PF00916">
    <property type="entry name" value="Sulfate_transp"/>
    <property type="match status" value="1"/>
</dbReference>
<feature type="domain" description="MADS-box" evidence="14">
    <location>
        <begin position="647"/>
        <end position="707"/>
    </location>
</feature>
<feature type="domain" description="STAS" evidence="15">
    <location>
        <begin position="527"/>
        <end position="635"/>
    </location>
</feature>
<dbReference type="PRINTS" id="PR00404">
    <property type="entry name" value="MADSDOMAIN"/>
</dbReference>
<evidence type="ECO:0000256" key="8">
    <source>
        <dbReference type="ARBA" id="ARBA00023125"/>
    </source>
</evidence>
<protein>
    <recommendedName>
        <fullName evidence="18">STAS domain-containing protein</fullName>
    </recommendedName>
</protein>
<dbReference type="InterPro" id="IPR036513">
    <property type="entry name" value="STAS_dom_sf"/>
</dbReference>
<evidence type="ECO:0000256" key="3">
    <source>
        <dbReference type="ARBA" id="ARBA00022692"/>
    </source>
</evidence>
<sequence length="1480" mass="166368">MQKPTTITKMSIEMQSHQAEAAPAEEPLSQWLINMPEPPTIWQEFVGYIRTNVLSKKRNKMKKKSSNPVYSYLKSVFPILIWGRQYKLNMFKKDLMAGLTLASLCIPQSIGYANLAGLDPEYDTSVVPPLIYSMMGSSRELAIGPVAVVSLLLSSMVSDLQDPVTDPIAYRKIVFTATLGFLVDFLSHAALVGFMAGAAIVIGLQQLKGLFGLSHFTNKTDVVSVLSSVFHSLHHPWQPLNFVIGSSFLIFILLARFLGKRNKKLFWIPAMAPLISVILATLIVYLTNAETRGVKIVKNIKPGFNRPSVNQLEFNGPHLGQVAKIGIICAIIALTEAIAVGRSFATIKGYRLDGNKEMMAMGFSNIAGSLTSCYVATGSFSRTAVNFSAGCETVVSNIVMAITVMVSLEVLTRFLYFTPTAILASIILSALPGLIDISGALHIWKLDKLDFLVLVAAFLGVLFASVEIGLLLAVGISFTRIILSSIRPTVEALGRLSKTDIFGDINQYPMATKTQGLLTLRISSPLLCFANANFIRDRILNSIQKVEEGEDDEQEVKRVKVLQVVILDMSCVMGLDTSGVVALEELHQELASNDTQLVIASPRWRVFHKLKRAKLEEKVKKENIFMTVGEAVDFYVRARTTSHDIDMGRVKLEIKRIENNTNRQVTFSKRRNGLIKKAYELSILCDIDIALLMFSPSDRLSLFSGKTRVEDVFTRFINLPDQERENALTFTDQSRRPDFQSKEYLLRTLQQLKTENDIALQLTNPSAINSDVQELEQEVYRLQQQLHMAEEELRKYEPDPSRFTTMEEYEASEKQLIETLTHVTQRREHILSDQLSSYETSAMQHQNMGGPFVNDVAGGWLAENGPIQTQLFDASANSAIYETLLQGSSSSSNQNNNMSECNVTNHNGDMFQEWAQAYTSTTGLNPSALFPPMQHQHGVVNPNIKESDIPVITREAPADHEVSDYDIRMPQLRESFSQSGQLLTMSFRGDRIDDETPLFWSPEYIFELPEPCLPLRNQIGMGQRIGQGNGVEHPTMSYFHEFPNHLQEIQQVSSDAFGSLFPQRFHRFSDDNLPVITTNTTATSLNRLNNSLVHLPQQQHCLCAHTLSTRLHNYMPHQTYVPITSAFNINGQQLPPSVLAIRRNEAHNLRTVNNSARHHVNMQRRLHQSSSSFRVSSLYTLLRRRPSANSSIPPQNEVIGSRRRTYESRFQFGEPSSSTRRRRATPADGSVGSTAINPTEERFLIYPQTFSKLQNLKDKNHRSLGTDIGNTHLNHENWEVNNLDIGVDSFMAFHRFIKLKGKRWDDWRRERHGKTQRKDEMKSWPEFLMIPVPSIRFDSGRRMSAAACMSEKSGGDPILRHVPSSEVFDKMKRPCDTCSSLKENLRWFPRFTGAGVCQSLISGYDSDDVPFSWWSFGSASGVVIFLGDEGGRLYVWITTVINYGVIGFSVWWTGGRRRSRTVRWMLSDGLKMGCVCGVAS</sequence>
<proteinExistence type="predicted"/>
<keyword evidence="17" id="KW-1185">Reference proteome</keyword>
<feature type="transmembrane region" description="Helical" evidence="13">
    <location>
        <begin position="95"/>
        <end position="118"/>
    </location>
</feature>
<reference evidence="16 17" key="1">
    <citation type="submission" date="2021-05" db="EMBL/GenBank/DDBJ databases">
        <title>Genome Assembly of Synthetic Allotetraploid Brassica napus Reveals Homoeologous Exchanges between Subgenomes.</title>
        <authorList>
            <person name="Davis J.T."/>
        </authorList>
    </citation>
    <scope>NUCLEOTIDE SEQUENCE [LARGE SCALE GENOMIC DNA]</scope>
    <source>
        <strain evidence="17">cv. Da-Ae</strain>
        <tissue evidence="16">Seedling</tissue>
    </source>
</reference>
<dbReference type="PROSITE" id="PS50066">
    <property type="entry name" value="MADS_BOX_2"/>
    <property type="match status" value="1"/>
</dbReference>
<dbReference type="Pfam" id="PF00319">
    <property type="entry name" value="SRF-TF"/>
    <property type="match status" value="1"/>
</dbReference>
<dbReference type="InterPro" id="IPR011547">
    <property type="entry name" value="SLC26A/SulP_dom"/>
</dbReference>
<keyword evidence="3 13" id="KW-0812">Transmembrane</keyword>
<evidence type="ECO:0000256" key="4">
    <source>
        <dbReference type="ARBA" id="ARBA00022847"/>
    </source>
</evidence>
<evidence type="ECO:0000256" key="2">
    <source>
        <dbReference type="ARBA" id="ARBA00004141"/>
    </source>
</evidence>
<dbReference type="PROSITE" id="PS50801">
    <property type="entry name" value="STAS"/>
    <property type="match status" value="1"/>
</dbReference>
<dbReference type="InterPro" id="IPR002645">
    <property type="entry name" value="STAS_dom"/>
</dbReference>
<keyword evidence="6" id="KW-0805">Transcription regulation</keyword>
<name>A0ABQ8CTE6_BRANA</name>
<keyword evidence="9 13" id="KW-0472">Membrane</keyword>
<comment type="subcellular location">
    <subcellularLocation>
        <location evidence="2">Membrane</location>
        <topology evidence="2">Multi-pass membrane protein</topology>
    </subcellularLocation>
    <subcellularLocation>
        <location evidence="1">Nucleus</location>
    </subcellularLocation>
</comment>
<feature type="transmembrane region" description="Helical" evidence="13">
    <location>
        <begin position="240"/>
        <end position="258"/>
    </location>
</feature>
<keyword evidence="11" id="KW-0539">Nucleus</keyword>
<evidence type="ECO:0000256" key="10">
    <source>
        <dbReference type="ARBA" id="ARBA00023163"/>
    </source>
</evidence>
<evidence type="ECO:0000259" key="15">
    <source>
        <dbReference type="PROSITE" id="PS50801"/>
    </source>
</evidence>
<keyword evidence="4" id="KW-0813">Transport</keyword>
<keyword evidence="7" id="KW-0764">Sulfate transport</keyword>
<evidence type="ECO:0000313" key="16">
    <source>
        <dbReference type="EMBL" id="KAH0920349.1"/>
    </source>
</evidence>
<keyword evidence="4" id="KW-0769">Symport</keyword>
<dbReference type="CDD" id="cd07042">
    <property type="entry name" value="STAS_SulP_like_sulfate_transporter"/>
    <property type="match status" value="1"/>
</dbReference>
<dbReference type="NCBIfam" id="TIGR00815">
    <property type="entry name" value="sulP"/>
    <property type="match status" value="1"/>
</dbReference>
<comment type="caution">
    <text evidence="16">The sequence shown here is derived from an EMBL/GenBank/DDBJ whole genome shotgun (WGS) entry which is preliminary data.</text>
</comment>
<feature type="transmembrane region" description="Helical" evidence="13">
    <location>
        <begin position="1433"/>
        <end position="1453"/>
    </location>
</feature>
<evidence type="ECO:0000256" key="12">
    <source>
        <dbReference type="SAM" id="MobiDB-lite"/>
    </source>
</evidence>
<evidence type="ECO:0000256" key="13">
    <source>
        <dbReference type="SAM" id="Phobius"/>
    </source>
</evidence>
<evidence type="ECO:0000256" key="11">
    <source>
        <dbReference type="ARBA" id="ARBA00023242"/>
    </source>
</evidence>
<dbReference type="SUPFAM" id="SSF52091">
    <property type="entry name" value="SpoIIaa-like"/>
    <property type="match status" value="1"/>
</dbReference>
<dbReference type="PANTHER" id="PTHR11814">
    <property type="entry name" value="SULFATE TRANSPORTER"/>
    <property type="match status" value="1"/>
</dbReference>
<feature type="transmembrane region" description="Helical" evidence="13">
    <location>
        <begin position="173"/>
        <end position="204"/>
    </location>
</feature>
<evidence type="ECO:0000256" key="7">
    <source>
        <dbReference type="ARBA" id="ARBA00023032"/>
    </source>
</evidence>
<accession>A0ABQ8CTE6</accession>
<dbReference type="CDD" id="cd00265">
    <property type="entry name" value="MADS_MEF2_like"/>
    <property type="match status" value="1"/>
</dbReference>
<feature type="transmembrane region" description="Helical" evidence="13">
    <location>
        <begin position="451"/>
        <end position="478"/>
    </location>
</feature>
<feature type="transmembrane region" description="Helical" evidence="13">
    <location>
        <begin position="265"/>
        <end position="286"/>
    </location>
</feature>
<feature type="transmembrane region" description="Helical" evidence="13">
    <location>
        <begin position="322"/>
        <end position="341"/>
    </location>
</feature>
<dbReference type="SMART" id="SM00432">
    <property type="entry name" value="MADS"/>
    <property type="match status" value="1"/>
</dbReference>
<evidence type="ECO:0000256" key="1">
    <source>
        <dbReference type="ARBA" id="ARBA00004123"/>
    </source>
</evidence>
<feature type="transmembrane region" description="Helical" evidence="13">
    <location>
        <begin position="387"/>
        <end position="407"/>
    </location>
</feature>
<dbReference type="InterPro" id="IPR033896">
    <property type="entry name" value="MEF2-like_N"/>
</dbReference>
<evidence type="ECO:0000256" key="9">
    <source>
        <dbReference type="ARBA" id="ARBA00023136"/>
    </source>
</evidence>
<feature type="region of interest" description="Disordered" evidence="12">
    <location>
        <begin position="1186"/>
        <end position="1235"/>
    </location>
</feature>
<dbReference type="InterPro" id="IPR036879">
    <property type="entry name" value="TF_MADSbox_sf"/>
</dbReference>
<dbReference type="EMBL" id="JAGKQM010000007">
    <property type="protein sequence ID" value="KAH0920349.1"/>
    <property type="molecule type" value="Genomic_DNA"/>
</dbReference>
<keyword evidence="5 13" id="KW-1133">Transmembrane helix</keyword>
<organism evidence="16 17">
    <name type="scientific">Brassica napus</name>
    <name type="common">Rape</name>
    <dbReference type="NCBI Taxonomy" id="3708"/>
    <lineage>
        <taxon>Eukaryota</taxon>
        <taxon>Viridiplantae</taxon>
        <taxon>Streptophyta</taxon>
        <taxon>Embryophyta</taxon>
        <taxon>Tracheophyta</taxon>
        <taxon>Spermatophyta</taxon>
        <taxon>Magnoliopsida</taxon>
        <taxon>eudicotyledons</taxon>
        <taxon>Gunneridae</taxon>
        <taxon>Pentapetalae</taxon>
        <taxon>rosids</taxon>
        <taxon>malvids</taxon>
        <taxon>Brassicales</taxon>
        <taxon>Brassicaceae</taxon>
        <taxon>Brassiceae</taxon>
        <taxon>Brassica</taxon>
    </lineage>
</organism>
<dbReference type="PROSITE" id="PS00350">
    <property type="entry name" value="MADS_BOX_1"/>
    <property type="match status" value="1"/>
</dbReference>
<evidence type="ECO:0008006" key="18">
    <source>
        <dbReference type="Google" id="ProtNLM"/>
    </source>
</evidence>
<keyword evidence="8" id="KW-0238">DNA-binding</keyword>
<dbReference type="InterPro" id="IPR001902">
    <property type="entry name" value="SLC26A/SulP_fam"/>
</dbReference>
<dbReference type="Gene3D" id="3.40.1810.10">
    <property type="entry name" value="Transcription factor, MADS-box"/>
    <property type="match status" value="1"/>
</dbReference>
<feature type="transmembrane region" description="Helical" evidence="13">
    <location>
        <begin position="130"/>
        <end position="153"/>
    </location>
</feature>
<evidence type="ECO:0000313" key="17">
    <source>
        <dbReference type="Proteomes" id="UP000824890"/>
    </source>
</evidence>
<dbReference type="Pfam" id="PF01740">
    <property type="entry name" value="STAS"/>
    <property type="match status" value="1"/>
</dbReference>
<keyword evidence="10" id="KW-0804">Transcription</keyword>